<evidence type="ECO:0000313" key="1">
    <source>
        <dbReference type="EMBL" id="CAD6493218.1"/>
    </source>
</evidence>
<accession>A0A811TBT9</accession>
<proteinExistence type="predicted"/>
<dbReference type="EMBL" id="CAJHIR010000023">
    <property type="protein sequence ID" value="CAD6493218.1"/>
    <property type="molecule type" value="Genomic_DNA"/>
</dbReference>
<evidence type="ECO:0000313" key="2">
    <source>
        <dbReference type="Proteomes" id="UP000612009"/>
    </source>
</evidence>
<dbReference type="Proteomes" id="UP000612009">
    <property type="component" value="Unassembled WGS sequence"/>
</dbReference>
<comment type="caution">
    <text evidence="1">The sequence shown here is derived from an EMBL/GenBank/DDBJ whole genome shotgun (WGS) entry which is preliminary data.</text>
</comment>
<gene>
    <name evidence="1" type="ORF">LAKADJCE_00466</name>
</gene>
<sequence length="122" mass="14219">MSDEIASVAEIFGIGRNRLIAESISNFVGGEISRCEKRIGKLWIENDMLNKKYGMSLTGLCKVLDEMESEEKYEEAEIKGFSIMEAVSDTRRWEHVIEDLERDEARYMKLMESKKRMESENR</sequence>
<protein>
    <submittedName>
        <fullName evidence="1">Uncharacterized protein</fullName>
    </submittedName>
</protein>
<reference evidence="1" key="1">
    <citation type="submission" date="2020-10" db="EMBL/GenBank/DDBJ databases">
        <authorList>
            <person name="Hahn C.J."/>
            <person name="Laso-Perez R."/>
            <person name="Vulcano F."/>
            <person name="Vaziourakis K.-M."/>
            <person name="Stokke R."/>
            <person name="Steen I.H."/>
            <person name="Teske A."/>
            <person name="Boetius A."/>
            <person name="Liebeke M."/>
            <person name="Amann R."/>
            <person name="Knittel K."/>
        </authorList>
    </citation>
    <scope>NUCLEOTIDE SEQUENCE</scope>
    <source>
        <strain evidence="1">Gfbio:e3339647-f889-4370-9287-4fb5cb688e4c:AG392J18_GoMArc1</strain>
    </source>
</reference>
<organism evidence="1 2">
    <name type="scientific">Candidatus Argoarchaeum ethanivorans</name>
    <dbReference type="NCBI Taxonomy" id="2608793"/>
    <lineage>
        <taxon>Archaea</taxon>
        <taxon>Methanobacteriati</taxon>
        <taxon>Methanobacteriota</taxon>
        <taxon>Stenosarchaea group</taxon>
        <taxon>Methanomicrobia</taxon>
        <taxon>Methanosarcinales</taxon>
        <taxon>Methanosarcinales incertae sedis</taxon>
        <taxon>GOM Arc I cluster</taxon>
        <taxon>Candidatus Argoarchaeum</taxon>
    </lineage>
</organism>
<name>A0A811TBT9_9EURY</name>
<dbReference type="AlphaFoldDB" id="A0A811TBT9"/>